<keyword evidence="4" id="KW-1185">Reference proteome</keyword>
<feature type="domain" description="DUF58" evidence="2">
    <location>
        <begin position="205"/>
        <end position="369"/>
    </location>
</feature>
<dbReference type="Pfam" id="PF01882">
    <property type="entry name" value="DUF58"/>
    <property type="match status" value="1"/>
</dbReference>
<keyword evidence="1" id="KW-0472">Membrane</keyword>
<name>A0A3M8DHF0_9BACL</name>
<dbReference type="PANTHER" id="PTHR34351:SF2">
    <property type="entry name" value="DUF58 DOMAIN-CONTAINING PROTEIN"/>
    <property type="match status" value="1"/>
</dbReference>
<reference evidence="3 4" key="1">
    <citation type="submission" date="2018-10" db="EMBL/GenBank/DDBJ databases">
        <title>Phylogenomics of Brevibacillus.</title>
        <authorList>
            <person name="Dunlap C."/>
        </authorList>
    </citation>
    <scope>NUCLEOTIDE SEQUENCE [LARGE SCALE GENOMIC DNA]</scope>
    <source>
        <strain evidence="3 4">JCM 15716</strain>
    </source>
</reference>
<dbReference type="OrthoDB" id="9789943at2"/>
<evidence type="ECO:0000256" key="1">
    <source>
        <dbReference type="SAM" id="Phobius"/>
    </source>
</evidence>
<feature type="transmembrane region" description="Helical" evidence="1">
    <location>
        <begin position="12"/>
        <end position="39"/>
    </location>
</feature>
<comment type="caution">
    <text evidence="3">The sequence shown here is derived from an EMBL/GenBank/DDBJ whole genome shotgun (WGS) entry which is preliminary data.</text>
</comment>
<dbReference type="RefSeq" id="WP_122918727.1">
    <property type="nucleotide sequence ID" value="NZ_RHHQ01000012.1"/>
</dbReference>
<dbReference type="AlphaFoldDB" id="A0A3M8DHF0"/>
<keyword evidence="1" id="KW-0812">Transmembrane</keyword>
<proteinExistence type="predicted"/>
<dbReference type="Proteomes" id="UP000271031">
    <property type="component" value="Unassembled WGS sequence"/>
</dbReference>
<keyword evidence="1" id="KW-1133">Transmembrane helix</keyword>
<sequence>MTTRDSFQLIGGIFLFVALLTHYWFFFALGCFFLFLLVAHRWWQKRISRFVTITCSSPQSRVMPHTPTSMRIAVQNRSILPLPATKLSFTLPMTVEVEGADVCLEASKQLQIQVFMHVPPRSQVIRELTLIPRKRGVLWLTDMAMELMSPFATEPCVHTGKTSYSLLVYPEITALPPYQKGALEPLGKRLSMQRMQDDPAFIRGVRHYLPGDRQKTIDWKATAKTAQLQTRLYEYTSSQKWVIIGHMLPMYEPRLQRFNDLENERTISAIASAAARFRREKTPHSLYLNVRQRGRELFHLAEGGGKAQYVHILTQLAKMNHFVPTSLSTVFRRLEASTHKLSILLVSSRFDAETSRMAERLMKRGHEVTLLDASADTPFFRPLQLQWHSGLRASSVSREERAAVHER</sequence>
<organism evidence="3 4">
    <name type="scientific">Brevibacillus fluminis</name>
    <dbReference type="NCBI Taxonomy" id="511487"/>
    <lineage>
        <taxon>Bacteria</taxon>
        <taxon>Bacillati</taxon>
        <taxon>Bacillota</taxon>
        <taxon>Bacilli</taxon>
        <taxon>Bacillales</taxon>
        <taxon>Paenibacillaceae</taxon>
        <taxon>Brevibacillus</taxon>
    </lineage>
</organism>
<evidence type="ECO:0000313" key="4">
    <source>
        <dbReference type="Proteomes" id="UP000271031"/>
    </source>
</evidence>
<gene>
    <name evidence="3" type="ORF">EDM56_15125</name>
</gene>
<protein>
    <submittedName>
        <fullName evidence="3">DUF58 domain-containing protein</fullName>
    </submittedName>
</protein>
<evidence type="ECO:0000259" key="2">
    <source>
        <dbReference type="Pfam" id="PF01882"/>
    </source>
</evidence>
<dbReference type="PANTHER" id="PTHR34351">
    <property type="entry name" value="SLR1927 PROTEIN-RELATED"/>
    <property type="match status" value="1"/>
</dbReference>
<evidence type="ECO:0000313" key="3">
    <source>
        <dbReference type="EMBL" id="RNB87029.1"/>
    </source>
</evidence>
<dbReference type="PROSITE" id="PS51257">
    <property type="entry name" value="PROKAR_LIPOPROTEIN"/>
    <property type="match status" value="1"/>
</dbReference>
<dbReference type="InterPro" id="IPR002881">
    <property type="entry name" value="DUF58"/>
</dbReference>
<dbReference type="EMBL" id="RHHQ01000012">
    <property type="protein sequence ID" value="RNB87029.1"/>
    <property type="molecule type" value="Genomic_DNA"/>
</dbReference>
<accession>A0A3M8DHF0</accession>